<dbReference type="PANTHER" id="PTHR16223:SF238">
    <property type="entry name" value="TRANSCRIPTION FACTOR BHLH114"/>
    <property type="match status" value="1"/>
</dbReference>
<dbReference type="EMBL" id="JADCNM010000070">
    <property type="protein sequence ID" value="KAG0451289.1"/>
    <property type="molecule type" value="Genomic_DNA"/>
</dbReference>
<dbReference type="CDD" id="cd11393">
    <property type="entry name" value="bHLH_AtbHLH_like"/>
    <property type="match status" value="1"/>
</dbReference>
<proteinExistence type="inferred from homology"/>
<sequence>MAEEIQGGICADSWPWSSIRGGGDMFSCSMAATERTLVDQLNDLNNSILFPTVQTAILDSSTQELYGFDLMPSSIDWLQPFIEENPNLLQVSDEKISEYAFGFPSLLSQSSFHEHNNPSCSTNGSLAPPKRKHASEATMDSHQPAAKKLRIQTPSPLPTFKVRKEKLGDRITALQQLVSPFGKTDTASVLHEAIEYIKFLHEQVGELTNLYLRNDHQRSQHQKSARQRDLRSRGLCLAPVSSTFELANEISPVDFWSLNIGGSWPKKRW</sequence>
<accession>A0A835PG46</accession>
<comment type="caution">
    <text evidence="10">The sequence shown here is derived from an EMBL/GenBank/DDBJ whole genome shotgun (WGS) entry which is preliminary data.</text>
</comment>
<evidence type="ECO:0000256" key="3">
    <source>
        <dbReference type="ARBA" id="ARBA00011738"/>
    </source>
</evidence>
<evidence type="ECO:0000313" key="10">
    <source>
        <dbReference type="EMBL" id="KAG0451289.1"/>
    </source>
</evidence>
<dbReference type="PANTHER" id="PTHR16223">
    <property type="entry name" value="TRANSCRIPTION FACTOR BHLH83-RELATED"/>
    <property type="match status" value="1"/>
</dbReference>
<evidence type="ECO:0000256" key="7">
    <source>
        <dbReference type="ARBA" id="ARBA00023242"/>
    </source>
</evidence>
<keyword evidence="5" id="KW-0238">DNA-binding</keyword>
<dbReference type="GO" id="GO:0046983">
    <property type="term" value="F:protein dimerization activity"/>
    <property type="evidence" value="ECO:0007669"/>
    <property type="project" value="InterPro"/>
</dbReference>
<dbReference type="GO" id="GO:0000981">
    <property type="term" value="F:DNA-binding transcription factor activity, RNA polymerase II-specific"/>
    <property type="evidence" value="ECO:0007669"/>
    <property type="project" value="TreeGrafter"/>
</dbReference>
<dbReference type="FunFam" id="4.10.280.10:FF:000032">
    <property type="entry name" value="Transcription factor bHLH123 family"/>
    <property type="match status" value="1"/>
</dbReference>
<evidence type="ECO:0000256" key="6">
    <source>
        <dbReference type="ARBA" id="ARBA00023163"/>
    </source>
</evidence>
<dbReference type="GO" id="GO:0000978">
    <property type="term" value="F:RNA polymerase II cis-regulatory region sequence-specific DNA binding"/>
    <property type="evidence" value="ECO:0007669"/>
    <property type="project" value="TreeGrafter"/>
</dbReference>
<keyword evidence="6" id="KW-0804">Transcription</keyword>
<dbReference type="InterPro" id="IPR011598">
    <property type="entry name" value="bHLH_dom"/>
</dbReference>
<organism evidence="10 11">
    <name type="scientific">Vanilla planifolia</name>
    <name type="common">Vanilla</name>
    <dbReference type="NCBI Taxonomy" id="51239"/>
    <lineage>
        <taxon>Eukaryota</taxon>
        <taxon>Viridiplantae</taxon>
        <taxon>Streptophyta</taxon>
        <taxon>Embryophyta</taxon>
        <taxon>Tracheophyta</taxon>
        <taxon>Spermatophyta</taxon>
        <taxon>Magnoliopsida</taxon>
        <taxon>Liliopsida</taxon>
        <taxon>Asparagales</taxon>
        <taxon>Orchidaceae</taxon>
        <taxon>Vanilloideae</taxon>
        <taxon>Vanilleae</taxon>
        <taxon>Vanilla</taxon>
    </lineage>
</organism>
<evidence type="ECO:0000256" key="2">
    <source>
        <dbReference type="ARBA" id="ARBA00005510"/>
    </source>
</evidence>
<evidence type="ECO:0000256" key="8">
    <source>
        <dbReference type="SAM" id="MobiDB-lite"/>
    </source>
</evidence>
<dbReference type="PROSITE" id="PS50888">
    <property type="entry name" value="BHLH"/>
    <property type="match status" value="1"/>
</dbReference>
<dbReference type="Gene3D" id="4.10.280.10">
    <property type="entry name" value="Helix-loop-helix DNA-binding domain"/>
    <property type="match status" value="1"/>
</dbReference>
<reference evidence="10 11" key="1">
    <citation type="journal article" date="2020" name="Nat. Food">
        <title>A phased Vanilla planifolia genome enables genetic improvement of flavour and production.</title>
        <authorList>
            <person name="Hasing T."/>
            <person name="Tang H."/>
            <person name="Brym M."/>
            <person name="Khazi F."/>
            <person name="Huang T."/>
            <person name="Chambers A.H."/>
        </authorList>
    </citation>
    <scope>NUCLEOTIDE SEQUENCE [LARGE SCALE GENOMIC DNA]</scope>
    <source>
        <tissue evidence="10">Leaf</tissue>
    </source>
</reference>
<protein>
    <recommendedName>
        <fullName evidence="9">BHLH domain-containing protein</fullName>
    </recommendedName>
</protein>
<evidence type="ECO:0000256" key="1">
    <source>
        <dbReference type="ARBA" id="ARBA00004123"/>
    </source>
</evidence>
<evidence type="ECO:0000259" key="9">
    <source>
        <dbReference type="PROSITE" id="PS50888"/>
    </source>
</evidence>
<name>A0A835PG46_VANPL</name>
<comment type="similarity">
    <text evidence="2">Belongs to the bHLH protein family.</text>
</comment>
<evidence type="ECO:0000256" key="4">
    <source>
        <dbReference type="ARBA" id="ARBA00023015"/>
    </source>
</evidence>
<keyword evidence="4" id="KW-0805">Transcription regulation</keyword>
<feature type="compositionally biased region" description="Polar residues" evidence="8">
    <location>
        <begin position="114"/>
        <end position="125"/>
    </location>
</feature>
<evidence type="ECO:0000256" key="5">
    <source>
        <dbReference type="ARBA" id="ARBA00023125"/>
    </source>
</evidence>
<dbReference type="OrthoDB" id="673975at2759"/>
<dbReference type="InterPro" id="IPR045239">
    <property type="entry name" value="bHLH95_bHLH"/>
</dbReference>
<feature type="domain" description="BHLH" evidence="9">
    <location>
        <begin position="151"/>
        <end position="200"/>
    </location>
</feature>
<dbReference type="SMART" id="SM00353">
    <property type="entry name" value="HLH"/>
    <property type="match status" value="1"/>
</dbReference>
<evidence type="ECO:0000313" key="11">
    <source>
        <dbReference type="Proteomes" id="UP000639772"/>
    </source>
</evidence>
<keyword evidence="7" id="KW-0539">Nucleus</keyword>
<comment type="subunit">
    <text evidence="3">Homodimer.</text>
</comment>
<dbReference type="GO" id="GO:0005634">
    <property type="term" value="C:nucleus"/>
    <property type="evidence" value="ECO:0007669"/>
    <property type="project" value="UniProtKB-SubCell"/>
</dbReference>
<dbReference type="AlphaFoldDB" id="A0A835PG46"/>
<dbReference type="Proteomes" id="UP000639772">
    <property type="component" value="Unassembled WGS sequence"/>
</dbReference>
<comment type="subcellular location">
    <subcellularLocation>
        <location evidence="1">Nucleus</location>
    </subcellularLocation>
</comment>
<feature type="region of interest" description="Disordered" evidence="8">
    <location>
        <begin position="114"/>
        <end position="154"/>
    </location>
</feature>
<dbReference type="InterPro" id="IPR036638">
    <property type="entry name" value="HLH_DNA-bd_sf"/>
</dbReference>
<dbReference type="SUPFAM" id="SSF47459">
    <property type="entry name" value="HLH, helix-loop-helix DNA-binding domain"/>
    <property type="match status" value="1"/>
</dbReference>
<dbReference type="InterPro" id="IPR045843">
    <property type="entry name" value="IND-like"/>
</dbReference>
<gene>
    <name evidence="10" type="ORF">HPP92_026314</name>
</gene>